<dbReference type="EMBL" id="JAGKQM010000018">
    <property type="protein sequence ID" value="KAH0866063.1"/>
    <property type="molecule type" value="Genomic_DNA"/>
</dbReference>
<feature type="compositionally biased region" description="Basic and acidic residues" evidence="1">
    <location>
        <begin position="20"/>
        <end position="31"/>
    </location>
</feature>
<dbReference type="InterPro" id="IPR044974">
    <property type="entry name" value="Disease_R_plants"/>
</dbReference>
<evidence type="ECO:0000256" key="1">
    <source>
        <dbReference type="SAM" id="MobiDB-lite"/>
    </source>
</evidence>
<evidence type="ECO:0000313" key="3">
    <source>
        <dbReference type="Proteomes" id="UP000824890"/>
    </source>
</evidence>
<dbReference type="InterPro" id="IPR027417">
    <property type="entry name" value="P-loop_NTPase"/>
</dbReference>
<dbReference type="Proteomes" id="UP000824890">
    <property type="component" value="Unassembled WGS sequence"/>
</dbReference>
<dbReference type="PANTHER" id="PTHR11017">
    <property type="entry name" value="LEUCINE-RICH REPEAT-CONTAINING PROTEIN"/>
    <property type="match status" value="1"/>
</dbReference>
<protein>
    <recommendedName>
        <fullName evidence="4">NB-ARC domain-containing protein</fullName>
    </recommendedName>
</protein>
<feature type="region of interest" description="Disordered" evidence="1">
    <location>
        <begin position="1"/>
        <end position="52"/>
    </location>
</feature>
<dbReference type="InterPro" id="IPR042197">
    <property type="entry name" value="Apaf_helical"/>
</dbReference>
<keyword evidence="3" id="KW-1185">Reference proteome</keyword>
<gene>
    <name evidence="2" type="ORF">HID58_083274</name>
</gene>
<reference evidence="2 3" key="1">
    <citation type="submission" date="2021-05" db="EMBL/GenBank/DDBJ databases">
        <title>Genome Assembly of Synthetic Allotetraploid Brassica napus Reveals Homoeologous Exchanges between Subgenomes.</title>
        <authorList>
            <person name="Davis J.T."/>
        </authorList>
    </citation>
    <scope>NUCLEOTIDE SEQUENCE [LARGE SCALE GENOMIC DNA]</scope>
    <source>
        <strain evidence="3">cv. Da-Ae</strain>
        <tissue evidence="2">Seedling</tissue>
    </source>
</reference>
<name>A0ABQ7YD22_BRANA</name>
<sequence>MHMESVNKVTGGGRRSRSPAMEDQKITDEVHSSLSLPVEKVTTETEAPSKTVGVTLEDPMVKSITLGDSDGGIRSEEESNGLNPSIGWKHEHKDSEQGEWIAEYANWFAPGSRVILITQDKSVLEESGVNHVYVYEVGSLRYDEALQLFSRFAFKQPYPPPEFERLSVRAVQLAGFLPMAIRLFGSFLTGQSKEEWGATLLKLNAKQSKEAVEVWKCGRLWKHQKMNILWNHHHKDKPQ</sequence>
<dbReference type="PANTHER" id="PTHR11017:SF529">
    <property type="entry name" value="DISEASE RESISTANCE PROTEIN CHS1"/>
    <property type="match status" value="1"/>
</dbReference>
<evidence type="ECO:0008006" key="4">
    <source>
        <dbReference type="Google" id="ProtNLM"/>
    </source>
</evidence>
<organism evidence="2 3">
    <name type="scientific">Brassica napus</name>
    <name type="common">Rape</name>
    <dbReference type="NCBI Taxonomy" id="3708"/>
    <lineage>
        <taxon>Eukaryota</taxon>
        <taxon>Viridiplantae</taxon>
        <taxon>Streptophyta</taxon>
        <taxon>Embryophyta</taxon>
        <taxon>Tracheophyta</taxon>
        <taxon>Spermatophyta</taxon>
        <taxon>Magnoliopsida</taxon>
        <taxon>eudicotyledons</taxon>
        <taxon>Gunneridae</taxon>
        <taxon>Pentapetalae</taxon>
        <taxon>rosids</taxon>
        <taxon>malvids</taxon>
        <taxon>Brassicales</taxon>
        <taxon>Brassicaceae</taxon>
        <taxon>Brassiceae</taxon>
        <taxon>Brassica</taxon>
    </lineage>
</organism>
<feature type="region of interest" description="Disordered" evidence="1">
    <location>
        <begin position="66"/>
        <end position="90"/>
    </location>
</feature>
<dbReference type="SUPFAM" id="SSF52540">
    <property type="entry name" value="P-loop containing nucleoside triphosphate hydrolases"/>
    <property type="match status" value="1"/>
</dbReference>
<evidence type="ECO:0000313" key="2">
    <source>
        <dbReference type="EMBL" id="KAH0866063.1"/>
    </source>
</evidence>
<dbReference type="Gene3D" id="1.10.8.430">
    <property type="entry name" value="Helical domain of apoptotic protease-activating factors"/>
    <property type="match status" value="1"/>
</dbReference>
<accession>A0ABQ7YD22</accession>
<comment type="caution">
    <text evidence="2">The sequence shown here is derived from an EMBL/GenBank/DDBJ whole genome shotgun (WGS) entry which is preliminary data.</text>
</comment>
<proteinExistence type="predicted"/>